<evidence type="ECO:0000259" key="5">
    <source>
        <dbReference type="PROSITE" id="PS50931"/>
    </source>
</evidence>
<feature type="domain" description="HTH lysR-type" evidence="5">
    <location>
        <begin position="1"/>
        <end position="58"/>
    </location>
</feature>
<dbReference type="Pfam" id="PF03466">
    <property type="entry name" value="LysR_substrate"/>
    <property type="match status" value="1"/>
</dbReference>
<dbReference type="GO" id="GO:0032993">
    <property type="term" value="C:protein-DNA complex"/>
    <property type="evidence" value="ECO:0007669"/>
    <property type="project" value="TreeGrafter"/>
</dbReference>
<comment type="similarity">
    <text evidence="1">Belongs to the LysR transcriptional regulatory family.</text>
</comment>
<dbReference type="SUPFAM" id="SSF46785">
    <property type="entry name" value="Winged helix' DNA-binding domain"/>
    <property type="match status" value="1"/>
</dbReference>
<dbReference type="Pfam" id="PF00126">
    <property type="entry name" value="HTH_1"/>
    <property type="match status" value="1"/>
</dbReference>
<evidence type="ECO:0000256" key="4">
    <source>
        <dbReference type="ARBA" id="ARBA00023163"/>
    </source>
</evidence>
<dbReference type="GO" id="GO:0003700">
    <property type="term" value="F:DNA-binding transcription factor activity"/>
    <property type="evidence" value="ECO:0007669"/>
    <property type="project" value="InterPro"/>
</dbReference>
<comment type="caution">
    <text evidence="6">The sequence shown here is derived from an EMBL/GenBank/DDBJ whole genome shotgun (WGS) entry which is preliminary data.</text>
</comment>
<dbReference type="PANTHER" id="PTHR30346">
    <property type="entry name" value="TRANSCRIPTIONAL DUAL REGULATOR HCAR-RELATED"/>
    <property type="match status" value="1"/>
</dbReference>
<dbReference type="Proteomes" id="UP000566324">
    <property type="component" value="Unassembled WGS sequence"/>
</dbReference>
<accession>A0A7W7F5Y5</accession>
<dbReference type="FunFam" id="1.10.10.10:FF:000001">
    <property type="entry name" value="LysR family transcriptional regulator"/>
    <property type="match status" value="1"/>
</dbReference>
<keyword evidence="3 6" id="KW-0238">DNA-binding</keyword>
<keyword evidence="4" id="KW-0804">Transcription</keyword>
<dbReference type="EMBL" id="JACHNZ010000015">
    <property type="protein sequence ID" value="MBB4631955.1"/>
    <property type="molecule type" value="Genomic_DNA"/>
</dbReference>
<gene>
    <name evidence="6" type="ORF">GGQ98_001572</name>
</gene>
<evidence type="ECO:0000256" key="2">
    <source>
        <dbReference type="ARBA" id="ARBA00023015"/>
    </source>
</evidence>
<dbReference type="PANTHER" id="PTHR30346:SF0">
    <property type="entry name" value="HCA OPERON TRANSCRIPTIONAL ACTIVATOR HCAR"/>
    <property type="match status" value="1"/>
</dbReference>
<dbReference type="RefSeq" id="WP_184067595.1">
    <property type="nucleotide sequence ID" value="NZ_JACHNZ010000015.1"/>
</dbReference>
<organism evidence="6 7">
    <name type="scientific">Sphingosinicella soli</name>
    <dbReference type="NCBI Taxonomy" id="333708"/>
    <lineage>
        <taxon>Bacteria</taxon>
        <taxon>Pseudomonadati</taxon>
        <taxon>Pseudomonadota</taxon>
        <taxon>Alphaproteobacteria</taxon>
        <taxon>Sphingomonadales</taxon>
        <taxon>Sphingosinicellaceae</taxon>
        <taxon>Sphingosinicella</taxon>
    </lineage>
</organism>
<dbReference type="PRINTS" id="PR00039">
    <property type="entry name" value="HTHLYSR"/>
</dbReference>
<evidence type="ECO:0000313" key="7">
    <source>
        <dbReference type="Proteomes" id="UP000566324"/>
    </source>
</evidence>
<dbReference type="CDD" id="cd08414">
    <property type="entry name" value="PBP2_LTTR_aromatics_like"/>
    <property type="match status" value="1"/>
</dbReference>
<dbReference type="InterPro" id="IPR000847">
    <property type="entry name" value="LysR_HTH_N"/>
</dbReference>
<dbReference type="Gene3D" id="3.40.190.10">
    <property type="entry name" value="Periplasmic binding protein-like II"/>
    <property type="match status" value="2"/>
</dbReference>
<keyword evidence="2" id="KW-0805">Transcription regulation</keyword>
<dbReference type="InterPro" id="IPR036390">
    <property type="entry name" value="WH_DNA-bd_sf"/>
</dbReference>
<protein>
    <submittedName>
        <fullName evidence="6">DNA-binding transcriptional LysR family regulator</fullName>
    </submittedName>
</protein>
<dbReference type="PROSITE" id="PS50931">
    <property type="entry name" value="HTH_LYSR"/>
    <property type="match status" value="1"/>
</dbReference>
<sequence length="297" mass="32958">MNLRRLRYFVAVAEEENIHRASARLHIAQPALSRQIRLLEEELGTTLFVRLPRGIALSPAGISYLEDARQILRLSDQARSRAIAVESGQMGTLRVGFHDAAHHYPVVKSAFRSFRTEFPNVHFRFISSSSQNQFEALIINDLDLGFAYGWEQPMAGLQHIKLADDDLGVALSPDHPLANKPKIYVDDIRNEPFLWADTIAFRSHSDAIMSACAAIGFIPKIWHQGLTSLEAMISLVAAGMGLAIIPKAAGSGDVVVRTIEGMSHPVELMLVWQGERSSSAVSNFIGHTRREVEKRQA</sequence>
<evidence type="ECO:0000313" key="6">
    <source>
        <dbReference type="EMBL" id="MBB4631955.1"/>
    </source>
</evidence>
<dbReference type="InterPro" id="IPR005119">
    <property type="entry name" value="LysR_subst-bd"/>
</dbReference>
<dbReference type="InterPro" id="IPR036388">
    <property type="entry name" value="WH-like_DNA-bd_sf"/>
</dbReference>
<proteinExistence type="inferred from homology"/>
<dbReference type="AlphaFoldDB" id="A0A7W7F5Y5"/>
<reference evidence="6 7" key="1">
    <citation type="submission" date="2020-08" db="EMBL/GenBank/DDBJ databases">
        <title>Genomic Encyclopedia of Type Strains, Phase IV (KMG-IV): sequencing the most valuable type-strain genomes for metagenomic binning, comparative biology and taxonomic classification.</title>
        <authorList>
            <person name="Goeker M."/>
        </authorList>
    </citation>
    <scope>NUCLEOTIDE SEQUENCE [LARGE SCALE GENOMIC DNA]</scope>
    <source>
        <strain evidence="6 7">DSM 17328</strain>
    </source>
</reference>
<evidence type="ECO:0000256" key="1">
    <source>
        <dbReference type="ARBA" id="ARBA00009437"/>
    </source>
</evidence>
<dbReference type="Gene3D" id="1.10.10.10">
    <property type="entry name" value="Winged helix-like DNA-binding domain superfamily/Winged helix DNA-binding domain"/>
    <property type="match status" value="1"/>
</dbReference>
<dbReference type="SUPFAM" id="SSF53850">
    <property type="entry name" value="Periplasmic binding protein-like II"/>
    <property type="match status" value="1"/>
</dbReference>
<evidence type="ECO:0000256" key="3">
    <source>
        <dbReference type="ARBA" id="ARBA00023125"/>
    </source>
</evidence>
<dbReference type="GO" id="GO:0003677">
    <property type="term" value="F:DNA binding"/>
    <property type="evidence" value="ECO:0007669"/>
    <property type="project" value="UniProtKB-KW"/>
</dbReference>
<name>A0A7W7F5Y5_9SPHN</name>
<keyword evidence="7" id="KW-1185">Reference proteome</keyword>